<dbReference type="GO" id="GO:0071916">
    <property type="term" value="F:dipeptide transmembrane transporter activity"/>
    <property type="evidence" value="ECO:0007669"/>
    <property type="project" value="TreeGrafter"/>
</dbReference>
<sequence length="336" mass="36459">MLRMIFGRISVVLPTLIGAALVAFFIIRLAPGDPVELMVGERVASAEQLQSLRHQYGFDQPLWKQFADFAGHAVQGDLGRSIVTNRPVLTEFASLFPATVELSLCAILFAIVLGIPIGCLAAAYRGSTLDYGIVTLSAVGASMPIFWWGLMSIMAFSVMLGWTPVSGRISDVYFVEPVTGFMLIDTLLSDEKGAFGSALVHLILPTVILGTQPLATIVRMSRSSLLEVLGEDYMRTARSFGMSSTRLIFVYALRNALVPIVTVLGLQIGSLCGGAILTETIFAWPGVGRWMVESIQRRDYPVIQGGALLIAGLVVAVNLTVDASYYLLNPRLRRSR</sequence>
<dbReference type="InterPro" id="IPR000515">
    <property type="entry name" value="MetI-like"/>
</dbReference>
<dbReference type="RefSeq" id="WP_100674775.1">
    <property type="nucleotide sequence ID" value="NZ_NJGD01000027.1"/>
</dbReference>
<evidence type="ECO:0000313" key="9">
    <source>
        <dbReference type="EMBL" id="PJR09866.1"/>
    </source>
</evidence>
<reference evidence="9 10" key="1">
    <citation type="submission" date="2017-06" db="EMBL/GenBank/DDBJ databases">
        <title>Ensifer strains isolated from leguminous trees and herbs display diverse denitrification phenotypes with some acting as strong N2O sinks.</title>
        <authorList>
            <person name="Woliy K."/>
            <person name="Mania D."/>
            <person name="Bakken L.R."/>
            <person name="Frostegard A."/>
        </authorList>
    </citation>
    <scope>NUCLEOTIDE SEQUENCE [LARGE SCALE GENOMIC DNA]</scope>
    <source>
        <strain evidence="9 10">AC50a</strain>
    </source>
</reference>
<comment type="similarity">
    <text evidence="7">Belongs to the binding-protein-dependent transport system permease family.</text>
</comment>
<keyword evidence="2 7" id="KW-0813">Transport</keyword>
<evidence type="ECO:0000256" key="2">
    <source>
        <dbReference type="ARBA" id="ARBA00022448"/>
    </source>
</evidence>
<evidence type="ECO:0000256" key="5">
    <source>
        <dbReference type="ARBA" id="ARBA00022989"/>
    </source>
</evidence>
<dbReference type="SUPFAM" id="SSF161098">
    <property type="entry name" value="MetI-like"/>
    <property type="match status" value="1"/>
</dbReference>
<keyword evidence="5 7" id="KW-1133">Transmembrane helix</keyword>
<dbReference type="CDD" id="cd06261">
    <property type="entry name" value="TM_PBP2"/>
    <property type="match status" value="1"/>
</dbReference>
<feature type="transmembrane region" description="Helical" evidence="7">
    <location>
        <begin position="256"/>
        <end position="282"/>
    </location>
</feature>
<dbReference type="PANTHER" id="PTHR43163:SF6">
    <property type="entry name" value="DIPEPTIDE TRANSPORT SYSTEM PERMEASE PROTEIN DPPB-RELATED"/>
    <property type="match status" value="1"/>
</dbReference>
<dbReference type="GO" id="GO:0005886">
    <property type="term" value="C:plasma membrane"/>
    <property type="evidence" value="ECO:0007669"/>
    <property type="project" value="UniProtKB-SubCell"/>
</dbReference>
<dbReference type="InterPro" id="IPR045621">
    <property type="entry name" value="BPD_transp_1_N"/>
</dbReference>
<evidence type="ECO:0000259" key="8">
    <source>
        <dbReference type="PROSITE" id="PS50928"/>
    </source>
</evidence>
<organism evidence="9 10">
    <name type="scientific">Rhizobium meliloti</name>
    <name type="common">Ensifer meliloti</name>
    <name type="synonym">Sinorhizobium meliloti</name>
    <dbReference type="NCBI Taxonomy" id="382"/>
    <lineage>
        <taxon>Bacteria</taxon>
        <taxon>Pseudomonadati</taxon>
        <taxon>Pseudomonadota</taxon>
        <taxon>Alphaproteobacteria</taxon>
        <taxon>Hyphomicrobiales</taxon>
        <taxon>Rhizobiaceae</taxon>
        <taxon>Sinorhizobium/Ensifer group</taxon>
        <taxon>Sinorhizobium</taxon>
    </lineage>
</organism>
<keyword evidence="3" id="KW-1003">Cell membrane</keyword>
<protein>
    <submittedName>
        <fullName evidence="9">Peptide ABC transporter permease</fullName>
    </submittedName>
</protein>
<name>A0A2J0YTY9_RHIML</name>
<evidence type="ECO:0000256" key="3">
    <source>
        <dbReference type="ARBA" id="ARBA00022475"/>
    </source>
</evidence>
<proteinExistence type="inferred from homology"/>
<feature type="transmembrane region" description="Helical" evidence="7">
    <location>
        <begin position="302"/>
        <end position="328"/>
    </location>
</feature>
<dbReference type="Proteomes" id="UP000231987">
    <property type="component" value="Unassembled WGS sequence"/>
</dbReference>
<keyword evidence="6 7" id="KW-0472">Membrane</keyword>
<dbReference type="Pfam" id="PF19300">
    <property type="entry name" value="BPD_transp_1_N"/>
    <property type="match status" value="1"/>
</dbReference>
<dbReference type="Pfam" id="PF00528">
    <property type="entry name" value="BPD_transp_1"/>
    <property type="match status" value="1"/>
</dbReference>
<gene>
    <name evidence="9" type="ORF">CEJ86_30545</name>
</gene>
<comment type="caution">
    <text evidence="9">The sequence shown here is derived from an EMBL/GenBank/DDBJ whole genome shotgun (WGS) entry which is preliminary data.</text>
</comment>
<dbReference type="PROSITE" id="PS50928">
    <property type="entry name" value="ABC_TM1"/>
    <property type="match status" value="1"/>
</dbReference>
<comment type="subcellular location">
    <subcellularLocation>
        <location evidence="1 7">Cell membrane</location>
        <topology evidence="1 7">Multi-pass membrane protein</topology>
    </subcellularLocation>
</comment>
<dbReference type="EMBL" id="NJGD01000027">
    <property type="protein sequence ID" value="PJR09866.1"/>
    <property type="molecule type" value="Genomic_DNA"/>
</dbReference>
<evidence type="ECO:0000256" key="7">
    <source>
        <dbReference type="RuleBase" id="RU363032"/>
    </source>
</evidence>
<dbReference type="InterPro" id="IPR035906">
    <property type="entry name" value="MetI-like_sf"/>
</dbReference>
<feature type="domain" description="ABC transmembrane type-1" evidence="8">
    <location>
        <begin position="96"/>
        <end position="321"/>
    </location>
</feature>
<feature type="transmembrane region" description="Helical" evidence="7">
    <location>
        <begin position="100"/>
        <end position="124"/>
    </location>
</feature>
<evidence type="ECO:0000256" key="4">
    <source>
        <dbReference type="ARBA" id="ARBA00022692"/>
    </source>
</evidence>
<dbReference type="AlphaFoldDB" id="A0A2J0YTY9"/>
<evidence type="ECO:0000256" key="1">
    <source>
        <dbReference type="ARBA" id="ARBA00004651"/>
    </source>
</evidence>
<feature type="transmembrane region" description="Helical" evidence="7">
    <location>
        <begin position="12"/>
        <end position="30"/>
    </location>
</feature>
<dbReference type="PANTHER" id="PTHR43163">
    <property type="entry name" value="DIPEPTIDE TRANSPORT SYSTEM PERMEASE PROTEIN DPPB-RELATED"/>
    <property type="match status" value="1"/>
</dbReference>
<evidence type="ECO:0000313" key="10">
    <source>
        <dbReference type="Proteomes" id="UP000231987"/>
    </source>
</evidence>
<accession>A0A2J0YTY9</accession>
<keyword evidence="4 7" id="KW-0812">Transmembrane</keyword>
<dbReference type="Gene3D" id="1.10.3720.10">
    <property type="entry name" value="MetI-like"/>
    <property type="match status" value="1"/>
</dbReference>
<evidence type="ECO:0000256" key="6">
    <source>
        <dbReference type="ARBA" id="ARBA00023136"/>
    </source>
</evidence>
<feature type="transmembrane region" description="Helical" evidence="7">
    <location>
        <begin position="198"/>
        <end position="218"/>
    </location>
</feature>